<organism evidence="1 2">
    <name type="scientific">Fulvimarina pelagi HTCC2506</name>
    <dbReference type="NCBI Taxonomy" id="314231"/>
    <lineage>
        <taxon>Bacteria</taxon>
        <taxon>Pseudomonadati</taxon>
        <taxon>Pseudomonadota</taxon>
        <taxon>Alphaproteobacteria</taxon>
        <taxon>Hyphomicrobiales</taxon>
        <taxon>Aurantimonadaceae</taxon>
        <taxon>Fulvimarina</taxon>
    </lineage>
</organism>
<keyword evidence="2" id="KW-1185">Reference proteome</keyword>
<gene>
    <name evidence="1" type="ORF">FP2506_10346</name>
</gene>
<accession>Q0G527</accession>
<name>Q0G527_9HYPH</name>
<comment type="caution">
    <text evidence="1">The sequence shown here is derived from an EMBL/GenBank/DDBJ whole genome shotgun (WGS) entry which is preliminary data.</text>
</comment>
<dbReference type="HOGENOM" id="CLU_3233989_0_0_5"/>
<dbReference type="EMBL" id="AATP01000001">
    <property type="protein sequence ID" value="EAU43237.1"/>
    <property type="molecule type" value="Genomic_DNA"/>
</dbReference>
<evidence type="ECO:0000313" key="1">
    <source>
        <dbReference type="EMBL" id="EAU43237.1"/>
    </source>
</evidence>
<proteinExistence type="predicted"/>
<reference evidence="1 2" key="1">
    <citation type="journal article" date="2010" name="J. Bacteriol.">
        <title>Genome sequence of Fulvimarina pelagi HTCC2506T, a Mn(II)-oxidizing alphaproteobacterium possessing an aerobic anoxygenic photosynthetic gene cluster and Xanthorhodopsin.</title>
        <authorList>
            <person name="Kang I."/>
            <person name="Oh H.M."/>
            <person name="Lim S.I."/>
            <person name="Ferriera S."/>
            <person name="Giovannoni S.J."/>
            <person name="Cho J.C."/>
        </authorList>
    </citation>
    <scope>NUCLEOTIDE SEQUENCE [LARGE SCALE GENOMIC DNA]</scope>
    <source>
        <strain evidence="1 2">HTCC2506</strain>
    </source>
</reference>
<dbReference type="Proteomes" id="UP000004310">
    <property type="component" value="Unassembled WGS sequence"/>
</dbReference>
<sequence length="43" mass="4861">MGARVPLQPSSATDELAELRIVTGIIYEKRKILFFEDLEEALP</sequence>
<evidence type="ECO:0000313" key="2">
    <source>
        <dbReference type="Proteomes" id="UP000004310"/>
    </source>
</evidence>
<protein>
    <submittedName>
        <fullName evidence="1">Uncharacterized protein</fullName>
    </submittedName>
</protein>
<dbReference type="AlphaFoldDB" id="Q0G527"/>